<evidence type="ECO:0008006" key="3">
    <source>
        <dbReference type="Google" id="ProtNLM"/>
    </source>
</evidence>
<name>A0A382ZR53_9ZZZZ</name>
<feature type="non-terminal residue" evidence="2">
    <location>
        <position position="1"/>
    </location>
</feature>
<sequence>ISARAVGMSSFFYLSALLSFILGSFRERKPLPRFLLYFSTLICFLASILSKETALTFPIVLLLYDVCFMRNDCWAPLKNRLLFFYLPLFLCAILAVLKVLSLKNMIVHFWQKMEIGYGLKQIRIIGYGARLLLLPIGLTFDYDFPSTFFPSTAILATAILLILGIILAATLCFSRSLAMVSFCALWFLLTLAPTNSIFPRLDLLNERNLYLPSLGVLLLLATTIHRLVLAKHNQLIVKKIGAYCLIIFFILQIVL</sequence>
<accession>A0A382ZR53</accession>
<feature type="transmembrane region" description="Helical" evidence="1">
    <location>
        <begin position="6"/>
        <end position="23"/>
    </location>
</feature>
<dbReference type="EMBL" id="UINC01185945">
    <property type="protein sequence ID" value="SVD97913.1"/>
    <property type="molecule type" value="Genomic_DNA"/>
</dbReference>
<proteinExistence type="predicted"/>
<feature type="transmembrane region" description="Helical" evidence="1">
    <location>
        <begin position="82"/>
        <end position="101"/>
    </location>
</feature>
<protein>
    <recommendedName>
        <fullName evidence="3">Glycosyltransferase RgtA/B/C/D-like domain-containing protein</fullName>
    </recommendedName>
</protein>
<feature type="transmembrane region" description="Helical" evidence="1">
    <location>
        <begin position="122"/>
        <end position="142"/>
    </location>
</feature>
<feature type="transmembrane region" description="Helical" evidence="1">
    <location>
        <begin position="236"/>
        <end position="254"/>
    </location>
</feature>
<feature type="transmembrane region" description="Helical" evidence="1">
    <location>
        <begin position="210"/>
        <end position="229"/>
    </location>
</feature>
<gene>
    <name evidence="2" type="ORF">METZ01_LOCUS450767</name>
</gene>
<feature type="transmembrane region" description="Helical" evidence="1">
    <location>
        <begin position="148"/>
        <end position="170"/>
    </location>
</feature>
<feature type="non-terminal residue" evidence="2">
    <location>
        <position position="255"/>
    </location>
</feature>
<evidence type="ECO:0000313" key="2">
    <source>
        <dbReference type="EMBL" id="SVD97913.1"/>
    </source>
</evidence>
<feature type="transmembrane region" description="Helical" evidence="1">
    <location>
        <begin position="177"/>
        <end position="198"/>
    </location>
</feature>
<organism evidence="2">
    <name type="scientific">marine metagenome</name>
    <dbReference type="NCBI Taxonomy" id="408172"/>
    <lineage>
        <taxon>unclassified sequences</taxon>
        <taxon>metagenomes</taxon>
        <taxon>ecological metagenomes</taxon>
    </lineage>
</organism>
<reference evidence="2" key="1">
    <citation type="submission" date="2018-05" db="EMBL/GenBank/DDBJ databases">
        <authorList>
            <person name="Lanie J.A."/>
            <person name="Ng W.-L."/>
            <person name="Kazmierczak K.M."/>
            <person name="Andrzejewski T.M."/>
            <person name="Davidsen T.M."/>
            <person name="Wayne K.J."/>
            <person name="Tettelin H."/>
            <person name="Glass J.I."/>
            <person name="Rusch D."/>
            <person name="Podicherti R."/>
            <person name="Tsui H.-C.T."/>
            <person name="Winkler M.E."/>
        </authorList>
    </citation>
    <scope>NUCLEOTIDE SEQUENCE</scope>
</reference>
<keyword evidence="1" id="KW-1133">Transmembrane helix</keyword>
<evidence type="ECO:0000256" key="1">
    <source>
        <dbReference type="SAM" id="Phobius"/>
    </source>
</evidence>
<feature type="transmembrane region" description="Helical" evidence="1">
    <location>
        <begin position="35"/>
        <end position="62"/>
    </location>
</feature>
<dbReference type="AlphaFoldDB" id="A0A382ZR53"/>
<keyword evidence="1" id="KW-0812">Transmembrane</keyword>
<keyword evidence="1" id="KW-0472">Membrane</keyword>